<reference evidence="1 2" key="1">
    <citation type="submission" date="2019-12" db="EMBL/GenBank/DDBJ databases">
        <title>Genomic-based taxomic classification of the family Erythrobacteraceae.</title>
        <authorList>
            <person name="Xu L."/>
        </authorList>
    </citation>
    <scope>NUCLEOTIDE SEQUENCE [LARGE SCALE GENOMIC DNA]</scope>
    <source>
        <strain evidence="1 2">DSM 18604</strain>
    </source>
</reference>
<dbReference type="RefSeq" id="WP_160738291.1">
    <property type="nucleotide sequence ID" value="NZ_WTYQ01000001.1"/>
</dbReference>
<sequence>MEMVELARTIDRPGYFIKLCGSSDELRSVMPSGWRLDLERYFMTGRQASTSQPLPKGYTIEIEQSGMIRRVAIRCETGDLAASGHAAEIPSAFIYDRIETALAHRRKGLGRIVMASLARTKYSDVPELLVATNEGRLLYEALGWHVLSPYATASIPCM</sequence>
<gene>
    <name evidence="1" type="ORF">GRI39_03620</name>
</gene>
<dbReference type="OrthoDB" id="4966223at2"/>
<evidence type="ECO:0000313" key="1">
    <source>
        <dbReference type="EMBL" id="MXP25135.1"/>
    </source>
</evidence>
<protein>
    <submittedName>
        <fullName evidence="1">N-acetyltransferase</fullName>
    </submittedName>
</protein>
<dbReference type="Gene3D" id="3.40.630.30">
    <property type="match status" value="1"/>
</dbReference>
<keyword evidence="1" id="KW-0808">Transferase</keyword>
<organism evidence="1 2">
    <name type="scientific">Altericroceibacterium indicum</name>
    <dbReference type="NCBI Taxonomy" id="374177"/>
    <lineage>
        <taxon>Bacteria</taxon>
        <taxon>Pseudomonadati</taxon>
        <taxon>Pseudomonadota</taxon>
        <taxon>Alphaproteobacteria</taxon>
        <taxon>Sphingomonadales</taxon>
        <taxon>Erythrobacteraceae</taxon>
        <taxon>Altericroceibacterium</taxon>
    </lineage>
</organism>
<dbReference type="AlphaFoldDB" id="A0A845A8I7"/>
<proteinExistence type="predicted"/>
<keyword evidence="2" id="KW-1185">Reference proteome</keyword>
<accession>A0A845A8I7</accession>
<comment type="caution">
    <text evidence="1">The sequence shown here is derived from an EMBL/GenBank/DDBJ whole genome shotgun (WGS) entry which is preliminary data.</text>
</comment>
<dbReference type="GO" id="GO:0016740">
    <property type="term" value="F:transferase activity"/>
    <property type="evidence" value="ECO:0007669"/>
    <property type="project" value="UniProtKB-KW"/>
</dbReference>
<evidence type="ECO:0000313" key="2">
    <source>
        <dbReference type="Proteomes" id="UP000460561"/>
    </source>
</evidence>
<name>A0A845A8I7_9SPHN</name>
<dbReference type="EMBL" id="WTYQ01000001">
    <property type="protein sequence ID" value="MXP25135.1"/>
    <property type="molecule type" value="Genomic_DNA"/>
</dbReference>
<dbReference type="Proteomes" id="UP000460561">
    <property type="component" value="Unassembled WGS sequence"/>
</dbReference>